<reference evidence="6" key="1">
    <citation type="journal article" date="2020" name="mSystems">
        <title>Genome- and Community-Level Interaction Insights into Carbon Utilization and Element Cycling Functions of Hydrothermarchaeota in Hydrothermal Sediment.</title>
        <authorList>
            <person name="Zhou Z."/>
            <person name="Liu Y."/>
            <person name="Xu W."/>
            <person name="Pan J."/>
            <person name="Luo Z.H."/>
            <person name="Li M."/>
        </authorList>
    </citation>
    <scope>NUCLEOTIDE SEQUENCE [LARGE SCALE GENOMIC DNA]</scope>
    <source>
        <strain evidence="6">SpSt-897</strain>
    </source>
</reference>
<evidence type="ECO:0000256" key="5">
    <source>
        <dbReference type="SAM" id="MobiDB-lite"/>
    </source>
</evidence>
<feature type="compositionally biased region" description="Polar residues" evidence="5">
    <location>
        <begin position="268"/>
        <end position="284"/>
    </location>
</feature>
<evidence type="ECO:0000256" key="1">
    <source>
        <dbReference type="ARBA" id="ARBA00009275"/>
    </source>
</evidence>
<dbReference type="NCBIfam" id="TIGR00010">
    <property type="entry name" value="YchF/TatD family DNA exonuclease"/>
    <property type="match status" value="1"/>
</dbReference>
<dbReference type="Pfam" id="PF01026">
    <property type="entry name" value="TatD_DNase"/>
    <property type="match status" value="1"/>
</dbReference>
<dbReference type="PROSITE" id="PS01091">
    <property type="entry name" value="TATD_3"/>
    <property type="match status" value="1"/>
</dbReference>
<evidence type="ECO:0000256" key="4">
    <source>
        <dbReference type="PIRSR" id="PIRSR005902-1"/>
    </source>
</evidence>
<dbReference type="PANTHER" id="PTHR46124">
    <property type="entry name" value="D-AMINOACYL-TRNA DEACYLASE"/>
    <property type="match status" value="1"/>
</dbReference>
<dbReference type="InterPro" id="IPR018228">
    <property type="entry name" value="DNase_TatD-rel_CS"/>
</dbReference>
<protein>
    <submittedName>
        <fullName evidence="6">TatD family deoxyribonuclease</fullName>
    </submittedName>
</protein>
<name>A0A7C3ZBX6_9BACT</name>
<dbReference type="PIRSF" id="PIRSF005902">
    <property type="entry name" value="DNase_TatD"/>
    <property type="match status" value="1"/>
</dbReference>
<evidence type="ECO:0000313" key="6">
    <source>
        <dbReference type="EMBL" id="HGF34492.1"/>
    </source>
</evidence>
<feature type="binding site" evidence="4">
    <location>
        <position position="131"/>
    </location>
    <ligand>
        <name>a divalent metal cation</name>
        <dbReference type="ChEBI" id="CHEBI:60240"/>
        <label>2</label>
    </ligand>
</feature>
<dbReference type="InterPro" id="IPR032466">
    <property type="entry name" value="Metal_Hydrolase"/>
</dbReference>
<keyword evidence="3" id="KW-0378">Hydrolase</keyword>
<feature type="binding site" evidence="4">
    <location>
        <position position="95"/>
    </location>
    <ligand>
        <name>a divalent metal cation</name>
        <dbReference type="ChEBI" id="CHEBI:60240"/>
        <label>1</label>
    </ligand>
</feature>
<dbReference type="CDD" id="cd01310">
    <property type="entry name" value="TatD_DNAse"/>
    <property type="match status" value="1"/>
</dbReference>
<dbReference type="GO" id="GO:0016788">
    <property type="term" value="F:hydrolase activity, acting on ester bonds"/>
    <property type="evidence" value="ECO:0007669"/>
    <property type="project" value="InterPro"/>
</dbReference>
<comment type="caution">
    <text evidence="6">The sequence shown here is derived from an EMBL/GenBank/DDBJ whole genome shotgun (WGS) entry which is preliminary data.</text>
</comment>
<comment type="similarity">
    <text evidence="1">Belongs to the metallo-dependent hydrolases superfamily. TatD-type hydrolase family.</text>
</comment>
<dbReference type="GO" id="GO:0004536">
    <property type="term" value="F:DNA nuclease activity"/>
    <property type="evidence" value="ECO:0007669"/>
    <property type="project" value="InterPro"/>
</dbReference>
<feature type="binding site" evidence="4">
    <location>
        <position position="11"/>
    </location>
    <ligand>
        <name>a divalent metal cation</name>
        <dbReference type="ChEBI" id="CHEBI:60240"/>
        <label>1</label>
    </ligand>
</feature>
<feature type="compositionally biased region" description="Gly residues" evidence="5">
    <location>
        <begin position="296"/>
        <end position="305"/>
    </location>
</feature>
<feature type="compositionally biased region" description="Low complexity" evidence="5">
    <location>
        <begin position="286"/>
        <end position="295"/>
    </location>
</feature>
<dbReference type="PANTHER" id="PTHR46124:SF2">
    <property type="entry name" value="D-AMINOACYL-TRNA DEACYLASE"/>
    <property type="match status" value="1"/>
</dbReference>
<evidence type="ECO:0000256" key="3">
    <source>
        <dbReference type="ARBA" id="ARBA00022801"/>
    </source>
</evidence>
<accession>A0A7C3ZBX6</accession>
<dbReference type="GO" id="GO:0005829">
    <property type="term" value="C:cytosol"/>
    <property type="evidence" value="ECO:0007669"/>
    <property type="project" value="TreeGrafter"/>
</dbReference>
<evidence type="ECO:0000256" key="2">
    <source>
        <dbReference type="ARBA" id="ARBA00022723"/>
    </source>
</evidence>
<proteinExistence type="inferred from homology"/>
<dbReference type="InterPro" id="IPR015991">
    <property type="entry name" value="TatD/YcfH-like"/>
</dbReference>
<dbReference type="SUPFAM" id="SSF51556">
    <property type="entry name" value="Metallo-dependent hydrolases"/>
    <property type="match status" value="1"/>
</dbReference>
<feature type="region of interest" description="Disordered" evidence="5">
    <location>
        <begin position="266"/>
        <end position="305"/>
    </location>
</feature>
<dbReference type="AlphaFoldDB" id="A0A7C3ZBX6"/>
<dbReference type="Gene3D" id="3.20.20.140">
    <property type="entry name" value="Metal-dependent hydrolases"/>
    <property type="match status" value="1"/>
</dbReference>
<feature type="binding site" evidence="4">
    <location>
        <position position="206"/>
    </location>
    <ligand>
        <name>a divalent metal cation</name>
        <dbReference type="ChEBI" id="CHEBI:60240"/>
        <label>1</label>
    </ligand>
</feature>
<feature type="binding site" evidence="4">
    <location>
        <position position="9"/>
    </location>
    <ligand>
        <name>a divalent metal cation</name>
        <dbReference type="ChEBI" id="CHEBI:60240"/>
        <label>1</label>
    </ligand>
</feature>
<gene>
    <name evidence="6" type="ORF">ENW96_08930</name>
</gene>
<dbReference type="GO" id="GO:0046872">
    <property type="term" value="F:metal ion binding"/>
    <property type="evidence" value="ECO:0007669"/>
    <property type="project" value="UniProtKB-KW"/>
</dbReference>
<feature type="binding site" evidence="4">
    <location>
        <position position="156"/>
    </location>
    <ligand>
        <name>a divalent metal cation</name>
        <dbReference type="ChEBI" id="CHEBI:60240"/>
        <label>2</label>
    </ligand>
</feature>
<dbReference type="FunFam" id="3.20.20.140:FF:000005">
    <property type="entry name" value="TatD family hydrolase"/>
    <property type="match status" value="1"/>
</dbReference>
<dbReference type="InterPro" id="IPR001130">
    <property type="entry name" value="TatD-like"/>
</dbReference>
<dbReference type="EMBL" id="DTMF01000214">
    <property type="protein sequence ID" value="HGF34492.1"/>
    <property type="molecule type" value="Genomic_DNA"/>
</dbReference>
<organism evidence="6">
    <name type="scientific">Desulfobacca acetoxidans</name>
    <dbReference type="NCBI Taxonomy" id="60893"/>
    <lineage>
        <taxon>Bacteria</taxon>
        <taxon>Pseudomonadati</taxon>
        <taxon>Thermodesulfobacteriota</taxon>
        <taxon>Desulfobaccia</taxon>
        <taxon>Desulfobaccales</taxon>
        <taxon>Desulfobaccaceae</taxon>
        <taxon>Desulfobacca</taxon>
    </lineage>
</organism>
<keyword evidence="2 4" id="KW-0479">Metal-binding</keyword>
<sequence>MSLRLADAHAHLDEPQLRNQKEAVLARSRAAGVSLIVNVGIGRENSARVVATAARYGEVVATVGVHPHGAAAANQGDLEALARLADHPKVVAVGEIGLDFYRRRSPADVQEHWFREQLALAHALGKPVVIHTREATAATLRILEESRRHLVGGVMHCFQGNLAEAQAFLDLGLYLSFSGILTFPQAEPLRRVAGRLPLDRILVETDSPYLAPQPWRGQVNEPAFVAATAATLAQLHGLSLEEVARITWHNTLAAFRLDGNREDCAGNLLNSTSEGNTGLGSDQQEPGRNQTPNQPGGQGGRPRSC</sequence>